<keyword evidence="5" id="KW-0175">Coiled coil</keyword>
<feature type="coiled-coil region" evidence="5">
    <location>
        <begin position="185"/>
        <end position="244"/>
    </location>
</feature>
<comment type="caution">
    <text evidence="8">The sequence shown here is derived from an EMBL/GenBank/DDBJ whole genome shotgun (WGS) entry which is preliminary data.</text>
</comment>
<dbReference type="Pfam" id="PF00877">
    <property type="entry name" value="NLPC_P60"/>
    <property type="match status" value="1"/>
</dbReference>
<name>A0A7Z1AYB2_9PSEU</name>
<dbReference type="AlphaFoldDB" id="A0A7Z1AYB2"/>
<dbReference type="PANTHER" id="PTHR47359">
    <property type="entry name" value="PEPTIDOGLYCAN DL-ENDOPEPTIDASE CWLO"/>
    <property type="match status" value="1"/>
</dbReference>
<evidence type="ECO:0000259" key="7">
    <source>
        <dbReference type="PROSITE" id="PS51935"/>
    </source>
</evidence>
<accession>A0A7Z1AYB2</accession>
<evidence type="ECO:0000256" key="5">
    <source>
        <dbReference type="SAM" id="Coils"/>
    </source>
</evidence>
<dbReference type="Gene3D" id="3.90.1720.10">
    <property type="entry name" value="endopeptidase domain like (from Nostoc punctiforme)"/>
    <property type="match status" value="1"/>
</dbReference>
<proteinExistence type="inferred from homology"/>
<dbReference type="InterPro" id="IPR038765">
    <property type="entry name" value="Papain-like_cys_pep_sf"/>
</dbReference>
<dbReference type="InterPro" id="IPR051794">
    <property type="entry name" value="PG_Endopeptidase_C40"/>
</dbReference>
<evidence type="ECO:0000256" key="6">
    <source>
        <dbReference type="SAM" id="MobiDB-lite"/>
    </source>
</evidence>
<dbReference type="EMBL" id="MSIF01000007">
    <property type="protein sequence ID" value="OLF10282.1"/>
    <property type="molecule type" value="Genomic_DNA"/>
</dbReference>
<protein>
    <submittedName>
        <fullName evidence="8">Hydrolase</fullName>
    </submittedName>
</protein>
<feature type="domain" description="NlpC/P60" evidence="7">
    <location>
        <begin position="286"/>
        <end position="425"/>
    </location>
</feature>
<dbReference type="Proteomes" id="UP000185696">
    <property type="component" value="Unassembled WGS sequence"/>
</dbReference>
<evidence type="ECO:0000313" key="9">
    <source>
        <dbReference type="Proteomes" id="UP000185696"/>
    </source>
</evidence>
<feature type="region of interest" description="Disordered" evidence="6">
    <location>
        <begin position="11"/>
        <end position="32"/>
    </location>
</feature>
<reference evidence="8 9" key="1">
    <citation type="submission" date="2016-12" db="EMBL/GenBank/DDBJ databases">
        <title>The draft genome sequence of Actinophytocola xinjiangensis.</title>
        <authorList>
            <person name="Wang W."/>
            <person name="Yuan L."/>
        </authorList>
    </citation>
    <scope>NUCLEOTIDE SEQUENCE [LARGE SCALE GENOMIC DNA]</scope>
    <source>
        <strain evidence="8 9">CGMCC 4.4663</strain>
    </source>
</reference>
<comment type="similarity">
    <text evidence="1">Belongs to the peptidase C40 family.</text>
</comment>
<dbReference type="PANTHER" id="PTHR47359:SF3">
    <property type="entry name" value="NLP_P60 DOMAIN-CONTAINING PROTEIN-RELATED"/>
    <property type="match status" value="1"/>
</dbReference>
<evidence type="ECO:0000256" key="1">
    <source>
        <dbReference type="ARBA" id="ARBA00007074"/>
    </source>
</evidence>
<organism evidence="8 9">
    <name type="scientific">Actinophytocola xinjiangensis</name>
    <dbReference type="NCBI Taxonomy" id="485602"/>
    <lineage>
        <taxon>Bacteria</taxon>
        <taxon>Bacillati</taxon>
        <taxon>Actinomycetota</taxon>
        <taxon>Actinomycetes</taxon>
        <taxon>Pseudonocardiales</taxon>
        <taxon>Pseudonocardiaceae</taxon>
    </lineage>
</organism>
<keyword evidence="4" id="KW-0788">Thiol protease</keyword>
<dbReference type="PROSITE" id="PS51935">
    <property type="entry name" value="NLPC_P60"/>
    <property type="match status" value="1"/>
</dbReference>
<evidence type="ECO:0000313" key="8">
    <source>
        <dbReference type="EMBL" id="OLF10282.1"/>
    </source>
</evidence>
<dbReference type="GO" id="GO:0006508">
    <property type="term" value="P:proteolysis"/>
    <property type="evidence" value="ECO:0007669"/>
    <property type="project" value="UniProtKB-KW"/>
</dbReference>
<keyword evidence="3 8" id="KW-0378">Hydrolase</keyword>
<evidence type="ECO:0000256" key="3">
    <source>
        <dbReference type="ARBA" id="ARBA00022801"/>
    </source>
</evidence>
<keyword evidence="2" id="KW-0645">Protease</keyword>
<keyword evidence="9" id="KW-1185">Reference proteome</keyword>
<evidence type="ECO:0000256" key="4">
    <source>
        <dbReference type="ARBA" id="ARBA00022807"/>
    </source>
</evidence>
<dbReference type="InterPro" id="IPR000064">
    <property type="entry name" value="NLP_P60_dom"/>
</dbReference>
<evidence type="ECO:0000256" key="2">
    <source>
        <dbReference type="ARBA" id="ARBA00022670"/>
    </source>
</evidence>
<dbReference type="GO" id="GO:0008234">
    <property type="term" value="F:cysteine-type peptidase activity"/>
    <property type="evidence" value="ECO:0007669"/>
    <property type="project" value="UniProtKB-KW"/>
</dbReference>
<gene>
    <name evidence="8" type="ORF">BLA60_16565</name>
</gene>
<dbReference type="SUPFAM" id="SSF54001">
    <property type="entry name" value="Cysteine proteinases"/>
    <property type="match status" value="1"/>
</dbReference>
<sequence>MLVGVLGAGNGAGNAVAVPPAPPNPSDAEIDGGRATADARATRVGQLTSEVARAESRLMASRADVETKLEDANKALVDLATATEAATQARADADTAEHAARAASADVEHARTRLDEFAASSYRQGSTVGSLSAYLGARSPRDVLDRAALLNAVADSGLDSLDDIEIARTAKANKDSQARAALAVAAEKQRQATEAKNAADAAMAAAQQAQRAQQAESARLRQDMTRAEQELTQARAQVGGLESQRQRYQDWLAAKEREDAASAAQAMAAPTVDTVNSVAVTAAPAASTVKTVIDRALSQQGVPYAWGGGNANGPTQGIHDGGVADAHGDYNKIGFDCSGLMIYAFAAAGVQLPHYSGYQFEAGRKVPLNQKRPGDMLFWSSGGRIHHVALYIGNDQMVEAPYSGSHVRVTSVRYGGIVSQATRLL</sequence>